<evidence type="ECO:0000259" key="12">
    <source>
        <dbReference type="PROSITE" id="PS50067"/>
    </source>
</evidence>
<dbReference type="PROSITE" id="PS00411">
    <property type="entry name" value="KINESIN_MOTOR_1"/>
    <property type="match status" value="1"/>
</dbReference>
<dbReference type="CDD" id="cd01367">
    <property type="entry name" value="KISc_KIF2_like"/>
    <property type="match status" value="1"/>
</dbReference>
<evidence type="ECO:0000256" key="1">
    <source>
        <dbReference type="ARBA" id="ARBA00004245"/>
    </source>
</evidence>
<dbReference type="SUPFAM" id="SSF52540">
    <property type="entry name" value="P-loop containing nucleoside triphosphate hydrolases"/>
    <property type="match status" value="1"/>
</dbReference>
<keyword evidence="4 9" id="KW-0547">Nucleotide-binding</keyword>
<dbReference type="InterPro" id="IPR027417">
    <property type="entry name" value="P-loop_NTPase"/>
</dbReference>
<evidence type="ECO:0000256" key="5">
    <source>
        <dbReference type="ARBA" id="ARBA00022840"/>
    </source>
</evidence>
<dbReference type="InterPro" id="IPR036961">
    <property type="entry name" value="Kinesin_motor_dom_sf"/>
</dbReference>
<evidence type="ECO:0000313" key="13">
    <source>
        <dbReference type="EMBL" id="GFR51132.1"/>
    </source>
</evidence>
<dbReference type="GO" id="GO:0008017">
    <property type="term" value="F:microtubule binding"/>
    <property type="evidence" value="ECO:0007669"/>
    <property type="project" value="InterPro"/>
</dbReference>
<keyword evidence="14" id="KW-1185">Reference proteome</keyword>
<feature type="binding site" evidence="9">
    <location>
        <begin position="216"/>
        <end position="223"/>
    </location>
    <ligand>
        <name>ATP</name>
        <dbReference type="ChEBI" id="CHEBI:30616"/>
    </ligand>
</feature>
<dbReference type="GO" id="GO:0005524">
    <property type="term" value="F:ATP binding"/>
    <property type="evidence" value="ECO:0007669"/>
    <property type="project" value="UniProtKB-UniRule"/>
</dbReference>
<dbReference type="EMBL" id="BMAR01000046">
    <property type="protein sequence ID" value="GFR51132.1"/>
    <property type="molecule type" value="Genomic_DNA"/>
</dbReference>
<evidence type="ECO:0000256" key="11">
    <source>
        <dbReference type="SAM" id="MobiDB-lite"/>
    </source>
</evidence>
<evidence type="ECO:0000256" key="4">
    <source>
        <dbReference type="ARBA" id="ARBA00022741"/>
    </source>
</evidence>
<keyword evidence="7" id="KW-0206">Cytoskeleton</keyword>
<comment type="similarity">
    <text evidence="8">Belongs to the TRAFAC class myosin-kinesin ATPase superfamily. Kinesin family. KIN-13 subfamily.</text>
</comment>
<evidence type="ECO:0000256" key="10">
    <source>
        <dbReference type="RuleBase" id="RU000394"/>
    </source>
</evidence>
<dbReference type="GO" id="GO:0007019">
    <property type="term" value="P:microtubule depolymerization"/>
    <property type="evidence" value="ECO:0007669"/>
    <property type="project" value="TreeGrafter"/>
</dbReference>
<gene>
    <name evidence="13" type="ORF">Agub_g13486</name>
</gene>
<dbReference type="InterPro" id="IPR019821">
    <property type="entry name" value="Kinesin_motor_CS"/>
</dbReference>
<evidence type="ECO:0000313" key="14">
    <source>
        <dbReference type="Proteomes" id="UP001054857"/>
    </source>
</evidence>
<dbReference type="GO" id="GO:0005874">
    <property type="term" value="C:microtubule"/>
    <property type="evidence" value="ECO:0007669"/>
    <property type="project" value="UniProtKB-KW"/>
</dbReference>
<dbReference type="PANTHER" id="PTHR47971:SF8">
    <property type="entry name" value="KINESIN-LIKE PROTEIN"/>
    <property type="match status" value="1"/>
</dbReference>
<evidence type="ECO:0000256" key="6">
    <source>
        <dbReference type="ARBA" id="ARBA00023175"/>
    </source>
</evidence>
<feature type="region of interest" description="Disordered" evidence="11">
    <location>
        <begin position="484"/>
        <end position="538"/>
    </location>
</feature>
<keyword evidence="3 10" id="KW-0493">Microtubule</keyword>
<organism evidence="13 14">
    <name type="scientific">Astrephomene gubernaculifera</name>
    <dbReference type="NCBI Taxonomy" id="47775"/>
    <lineage>
        <taxon>Eukaryota</taxon>
        <taxon>Viridiplantae</taxon>
        <taxon>Chlorophyta</taxon>
        <taxon>core chlorophytes</taxon>
        <taxon>Chlorophyceae</taxon>
        <taxon>CS clade</taxon>
        <taxon>Chlamydomonadales</taxon>
        <taxon>Astrephomenaceae</taxon>
        <taxon>Astrephomene</taxon>
    </lineage>
</organism>
<dbReference type="SMART" id="SM00129">
    <property type="entry name" value="KISc"/>
    <property type="match status" value="1"/>
</dbReference>
<proteinExistence type="inferred from homology"/>
<keyword evidence="2" id="KW-0963">Cytoplasm</keyword>
<evidence type="ECO:0000256" key="3">
    <source>
        <dbReference type="ARBA" id="ARBA00022701"/>
    </source>
</evidence>
<keyword evidence="6 9" id="KW-0505">Motor protein</keyword>
<dbReference type="Gene3D" id="3.40.850.10">
    <property type="entry name" value="Kinesin motor domain"/>
    <property type="match status" value="1"/>
</dbReference>
<name>A0AAD3E272_9CHLO</name>
<evidence type="ECO:0000256" key="8">
    <source>
        <dbReference type="ARBA" id="ARBA00061030"/>
    </source>
</evidence>
<dbReference type="GO" id="GO:1903338">
    <property type="term" value="P:regulation of cell wall organization or biogenesis"/>
    <property type="evidence" value="ECO:0007669"/>
    <property type="project" value="UniProtKB-ARBA"/>
</dbReference>
<feature type="compositionally biased region" description="Basic and acidic residues" evidence="11">
    <location>
        <begin position="491"/>
        <end position="527"/>
    </location>
</feature>
<dbReference type="GO" id="GO:0007018">
    <property type="term" value="P:microtubule-based movement"/>
    <property type="evidence" value="ECO:0007669"/>
    <property type="project" value="InterPro"/>
</dbReference>
<evidence type="ECO:0000256" key="2">
    <source>
        <dbReference type="ARBA" id="ARBA00022490"/>
    </source>
</evidence>
<dbReference type="InterPro" id="IPR027640">
    <property type="entry name" value="Kinesin-like_fam"/>
</dbReference>
<feature type="domain" description="Kinesin motor" evidence="12">
    <location>
        <begin position="125"/>
        <end position="458"/>
    </location>
</feature>
<evidence type="ECO:0000256" key="9">
    <source>
        <dbReference type="PROSITE-ProRule" id="PRU00283"/>
    </source>
</evidence>
<dbReference type="FunFam" id="3.40.850.10:FF:000012">
    <property type="entry name" value="Kinesin-like protein"/>
    <property type="match status" value="1"/>
</dbReference>
<dbReference type="AlphaFoldDB" id="A0AAD3E272"/>
<evidence type="ECO:0000256" key="7">
    <source>
        <dbReference type="ARBA" id="ARBA00023212"/>
    </source>
</evidence>
<dbReference type="PROSITE" id="PS50067">
    <property type="entry name" value="KINESIN_MOTOR_2"/>
    <property type="match status" value="1"/>
</dbReference>
<protein>
    <recommendedName>
        <fullName evidence="10">Kinesin-like protein</fullName>
    </recommendedName>
</protein>
<dbReference type="GO" id="GO:0003777">
    <property type="term" value="F:microtubule motor activity"/>
    <property type="evidence" value="ECO:0007669"/>
    <property type="project" value="InterPro"/>
</dbReference>
<keyword evidence="5 9" id="KW-0067">ATP-binding</keyword>
<comment type="caution">
    <text evidence="13">The sequence shown here is derived from an EMBL/GenBank/DDBJ whole genome shotgun (WGS) entry which is preliminary data.</text>
</comment>
<reference evidence="13 14" key="1">
    <citation type="journal article" date="2021" name="Sci. Rep.">
        <title>Genome sequencing of the multicellular alga Astrephomene provides insights into convergent evolution of germ-soma differentiation.</title>
        <authorList>
            <person name="Yamashita S."/>
            <person name="Yamamoto K."/>
            <person name="Matsuzaki R."/>
            <person name="Suzuki S."/>
            <person name="Yamaguchi H."/>
            <person name="Hirooka S."/>
            <person name="Minakuchi Y."/>
            <person name="Miyagishima S."/>
            <person name="Kawachi M."/>
            <person name="Toyoda A."/>
            <person name="Nozaki H."/>
        </authorList>
    </citation>
    <scope>NUCLEOTIDE SEQUENCE [LARGE SCALE GENOMIC DNA]</scope>
    <source>
        <strain evidence="13 14">NIES-4017</strain>
    </source>
</reference>
<dbReference type="PRINTS" id="PR00380">
    <property type="entry name" value="KINESINHEAVY"/>
</dbReference>
<dbReference type="PANTHER" id="PTHR47971">
    <property type="entry name" value="KINESIN-RELATED PROTEIN 6"/>
    <property type="match status" value="1"/>
</dbReference>
<dbReference type="Pfam" id="PF00225">
    <property type="entry name" value="Kinesin"/>
    <property type="match status" value="1"/>
</dbReference>
<sequence>MVSAIVVRGLEEAGLKKFVGAFAGISDQAFLGLMMSDYASHGVIDLEDKQRLFRLIKSISAASKLSGEAPSQPAVERPNALIDLDENDGDLLSDAGVAFQLSPIANQKAAAPSVALANNVDDPPKIRVVVRKRPISKKERERGDEDVVDVLSKAGTVVVNEEKVKVDLTKYVEKHAFKFDEALDEQVSNEAVYQLTVGPLVRTLFRSGRASCFAYGQTGSGKTYTMSPLPIRASADIFTYMAQQQYRDISLCVSCFEIYGNKVFDLLNQRKKLNILEDGKRKVVVVGLKEFAVDDVEGVKALIEEASKQRSTGSTAANSDSSRSHSIMQFALKRAAPVAAGGFRRGEEPPEPRVVGKISFIDLAGSERGADTYDNNRQTRLEGAEINKSLLALKECIRALDSDARHVPFRGSKLTAVLRDSFVGDQARTVMIANISPCSTSVEHTLNTLRYADRVKELRKDKAERTPGGVTPGDDAYYAAVARAAVPGPEPVERERFDQPERERLDQPERERFDQRDRDWERDRGPDRYPSPPHQQGGCFVGGVGDADADALAERHDELMDSILLEEENLVAFHRAKLEEDMETMRQEMALLQEVDKPGSEIDHYVEQMTALLNIKRQGIQGLQAKLDAFKAKLREEEALSRTVHKIRA</sequence>
<comment type="subcellular location">
    <subcellularLocation>
        <location evidence="1">Cytoplasm</location>
        <location evidence="1">Cytoskeleton</location>
    </subcellularLocation>
</comment>
<dbReference type="InterPro" id="IPR001752">
    <property type="entry name" value="Kinesin_motor_dom"/>
</dbReference>
<dbReference type="Proteomes" id="UP001054857">
    <property type="component" value="Unassembled WGS sequence"/>
</dbReference>
<accession>A0AAD3E272</accession>